<organism evidence="2 3">
    <name type="scientific">Paeniclostridium hominis</name>
    <dbReference type="NCBI Taxonomy" id="2764329"/>
    <lineage>
        <taxon>Bacteria</taxon>
        <taxon>Bacillati</taxon>
        <taxon>Bacillota</taxon>
        <taxon>Clostridia</taxon>
        <taxon>Peptostreptococcales</taxon>
        <taxon>Peptostreptococcaceae</taxon>
        <taxon>Paeniclostridium</taxon>
    </lineage>
</organism>
<comment type="caution">
    <text evidence="2">The sequence shown here is derived from an EMBL/GenBank/DDBJ whole genome shotgun (WGS) entry which is preliminary data.</text>
</comment>
<dbReference type="EMBL" id="JACRWD010000001">
    <property type="protein sequence ID" value="MBC6002687.1"/>
    <property type="molecule type" value="Genomic_DNA"/>
</dbReference>
<evidence type="ECO:0000313" key="3">
    <source>
        <dbReference type="Proteomes" id="UP000611796"/>
    </source>
</evidence>
<protein>
    <submittedName>
        <fullName evidence="2">Uncharacterized protein</fullName>
    </submittedName>
</protein>
<reference evidence="2 3" key="1">
    <citation type="submission" date="2020-08" db="EMBL/GenBank/DDBJ databases">
        <authorList>
            <person name="Liu C."/>
            <person name="Sun Q."/>
        </authorList>
    </citation>
    <scope>NUCLEOTIDE SEQUENCE [LARGE SCALE GENOMIC DNA]</scope>
    <source>
        <strain evidence="2 3">NSJ-45</strain>
    </source>
</reference>
<keyword evidence="1" id="KW-0472">Membrane</keyword>
<proteinExistence type="predicted"/>
<keyword evidence="3" id="KW-1185">Reference proteome</keyword>
<evidence type="ECO:0000256" key="1">
    <source>
        <dbReference type="SAM" id="Phobius"/>
    </source>
</evidence>
<accession>A0ABR7K100</accession>
<keyword evidence="1" id="KW-1133">Transmembrane helix</keyword>
<sequence>MYEVIVNSISTLILLSPPMFIKYLINNMINIVKYYICMTHLVKLQLDIQ</sequence>
<dbReference type="Proteomes" id="UP000611796">
    <property type="component" value="Unassembled WGS sequence"/>
</dbReference>
<keyword evidence="1" id="KW-0812">Transmembrane</keyword>
<name>A0ABR7K100_9FIRM</name>
<gene>
    <name evidence="2" type="ORF">H8891_02650</name>
</gene>
<dbReference type="RefSeq" id="WP_187005080.1">
    <property type="nucleotide sequence ID" value="NZ_JACRWD010000001.1"/>
</dbReference>
<evidence type="ECO:0000313" key="2">
    <source>
        <dbReference type="EMBL" id="MBC6002687.1"/>
    </source>
</evidence>
<feature type="transmembrane region" description="Helical" evidence="1">
    <location>
        <begin position="6"/>
        <end position="25"/>
    </location>
</feature>